<dbReference type="SUPFAM" id="SSF47473">
    <property type="entry name" value="EF-hand"/>
    <property type="match status" value="1"/>
</dbReference>
<evidence type="ECO:0000256" key="1">
    <source>
        <dbReference type="SAM" id="MobiDB-lite"/>
    </source>
</evidence>
<dbReference type="PROSITE" id="PS51257">
    <property type="entry name" value="PROKAR_LIPOPROTEIN"/>
    <property type="match status" value="1"/>
</dbReference>
<feature type="compositionally biased region" description="Gly residues" evidence="1">
    <location>
        <begin position="234"/>
        <end position="247"/>
    </location>
</feature>
<dbReference type="Gene3D" id="1.10.238.10">
    <property type="entry name" value="EF-hand"/>
    <property type="match status" value="1"/>
</dbReference>
<accession>A0ABY4ZMQ2</accession>
<evidence type="ECO:0000313" key="4">
    <source>
        <dbReference type="EMBL" id="USQ94088.1"/>
    </source>
</evidence>
<reference evidence="4 5" key="1">
    <citation type="submission" date="2022-04" db="EMBL/GenBank/DDBJ databases">
        <title>Genome sequence of soybean root-associated Caulobacter segnis RL271.</title>
        <authorList>
            <person name="Longley R."/>
            <person name="Bonito G."/>
            <person name="Trigodet F."/>
            <person name="Crosson S."/>
            <person name="Fiebig A."/>
        </authorList>
    </citation>
    <scope>NUCLEOTIDE SEQUENCE [LARGE SCALE GENOMIC DNA]</scope>
    <source>
        <strain evidence="4 5">RL271</strain>
    </source>
</reference>
<proteinExistence type="predicted"/>
<feature type="region of interest" description="Disordered" evidence="1">
    <location>
        <begin position="130"/>
        <end position="159"/>
    </location>
</feature>
<evidence type="ECO:0000259" key="3">
    <source>
        <dbReference type="PROSITE" id="PS50222"/>
    </source>
</evidence>
<feature type="signal peptide" evidence="2">
    <location>
        <begin position="1"/>
        <end position="20"/>
    </location>
</feature>
<dbReference type="EMBL" id="CP096040">
    <property type="protein sequence ID" value="USQ94088.1"/>
    <property type="molecule type" value="Genomic_DNA"/>
</dbReference>
<feature type="domain" description="EF-hand" evidence="3">
    <location>
        <begin position="199"/>
        <end position="234"/>
    </location>
</feature>
<protein>
    <recommendedName>
        <fullName evidence="3">EF-hand domain-containing protein</fullName>
    </recommendedName>
</protein>
<dbReference type="PROSITE" id="PS00018">
    <property type="entry name" value="EF_HAND_1"/>
    <property type="match status" value="1"/>
</dbReference>
<feature type="compositionally biased region" description="Gly residues" evidence="1">
    <location>
        <begin position="254"/>
        <end position="265"/>
    </location>
</feature>
<name>A0ABY4ZMQ2_9CAUL</name>
<feature type="region of interest" description="Disordered" evidence="1">
    <location>
        <begin position="21"/>
        <end position="63"/>
    </location>
</feature>
<keyword evidence="5" id="KW-1185">Reference proteome</keyword>
<dbReference type="Proteomes" id="UP001057520">
    <property type="component" value="Chromosome"/>
</dbReference>
<dbReference type="PROSITE" id="PS50222">
    <property type="entry name" value="EF_HAND_2"/>
    <property type="match status" value="1"/>
</dbReference>
<feature type="compositionally biased region" description="Gly residues" evidence="1">
    <location>
        <begin position="28"/>
        <end position="52"/>
    </location>
</feature>
<gene>
    <name evidence="4" type="ORF">MZV50_15905</name>
</gene>
<dbReference type="Pfam" id="PF13202">
    <property type="entry name" value="EF-hand_5"/>
    <property type="match status" value="2"/>
</dbReference>
<evidence type="ECO:0000256" key="2">
    <source>
        <dbReference type="SAM" id="SignalP"/>
    </source>
</evidence>
<dbReference type="InterPro" id="IPR002048">
    <property type="entry name" value="EF_hand_dom"/>
</dbReference>
<dbReference type="InterPro" id="IPR018247">
    <property type="entry name" value="EF_Hand_1_Ca_BS"/>
</dbReference>
<feature type="region of interest" description="Disordered" evidence="1">
    <location>
        <begin position="226"/>
        <end position="265"/>
    </location>
</feature>
<organism evidence="4 5">
    <name type="scientific">Caulobacter segnis</name>
    <dbReference type="NCBI Taxonomy" id="88688"/>
    <lineage>
        <taxon>Bacteria</taxon>
        <taxon>Pseudomonadati</taxon>
        <taxon>Pseudomonadota</taxon>
        <taxon>Alphaproteobacteria</taxon>
        <taxon>Caulobacterales</taxon>
        <taxon>Caulobacteraceae</taxon>
        <taxon>Caulobacter</taxon>
    </lineage>
</organism>
<dbReference type="InterPro" id="IPR011992">
    <property type="entry name" value="EF-hand-dom_pair"/>
</dbReference>
<keyword evidence="2" id="KW-0732">Signal</keyword>
<feature type="chain" id="PRO_5045975290" description="EF-hand domain-containing protein" evidence="2">
    <location>
        <begin position="21"/>
        <end position="265"/>
    </location>
</feature>
<evidence type="ECO:0000313" key="5">
    <source>
        <dbReference type="Proteomes" id="UP001057520"/>
    </source>
</evidence>
<sequence>MKLRSLGLTAVLSATLAACASGPPDGPGGPGGPGGHGGPPGEHGPGAMGGGPQLFISPAGEPFRAAPGAPYPVRAWFDGADANHDGALSRDEFVADSLRFFAVVDTDKNGVIDGFEVSNYETRIAPEIIGLPSPGGAMRRGPMGQGPGGDGGDGDDAAPRRRQQVTNVLQGAALFGLIAEPEPVMASDGNFDRRITKDEAIKAAKTRFALLDTDKDGFLKFEELPKTPAQTGFRPGGQGKGKGGGMGRGRRGGGHGGGMGGGRPG</sequence>